<comment type="caution">
    <text evidence="1">The sequence shown here is derived from an EMBL/GenBank/DDBJ whole genome shotgun (WGS) entry which is preliminary data.</text>
</comment>
<keyword evidence="2" id="KW-1185">Reference proteome</keyword>
<evidence type="ECO:0008006" key="3">
    <source>
        <dbReference type="Google" id="ProtNLM"/>
    </source>
</evidence>
<evidence type="ECO:0000313" key="1">
    <source>
        <dbReference type="EMBL" id="MCP1101597.1"/>
    </source>
</evidence>
<name>A0ABT1E9C8_9FIRM</name>
<sequence>MAEKNKQCKQRMSLLISIVDRGRGNSTIKLYMEHNLFCHTFVAGEGTASAKMMDMLGLDVQEKDLIISIGSTKLIQCILDEFGNDRVSRKIKSSGIVFSMGLDALNSLVAIVINEPVIKENYCGVRYMDKDKKNNSLIVVSINQGYTDEMMKAARKAGARGGTIVRGRWADGEHLEQYHGITLQDEREMVFILTTSEKKNEIMDTINQDFGLMSDANGIICSVPVEAAVKLN</sequence>
<evidence type="ECO:0000313" key="2">
    <source>
        <dbReference type="Proteomes" id="UP001523566"/>
    </source>
</evidence>
<accession>A0ABT1E9C8</accession>
<dbReference type="SUPFAM" id="SSF54913">
    <property type="entry name" value="GlnB-like"/>
    <property type="match status" value="1"/>
</dbReference>
<dbReference type="RefSeq" id="WP_262065384.1">
    <property type="nucleotide sequence ID" value="NZ_JAMXOD010000004.1"/>
</dbReference>
<dbReference type="InterPro" id="IPR011322">
    <property type="entry name" value="N-reg_PII-like_a/b"/>
</dbReference>
<dbReference type="Proteomes" id="UP001523566">
    <property type="component" value="Unassembled WGS sequence"/>
</dbReference>
<protein>
    <recommendedName>
        <fullName evidence="3">Transcriptional regulator</fullName>
    </recommendedName>
</protein>
<reference evidence="1 2" key="1">
    <citation type="journal article" date="2022" name="Genome Biol. Evol.">
        <title>Host diet, physiology and behaviors set the stage for Lachnospiraceae cladogenesis.</title>
        <authorList>
            <person name="Vera-Ponce De Leon A."/>
            <person name="Schneider M."/>
            <person name="Jahnes B.C."/>
            <person name="Sadowski V."/>
            <person name="Camuy-Velez L.A."/>
            <person name="Duan J."/>
            <person name="Sabree Z.L."/>
        </authorList>
    </citation>
    <scope>NUCLEOTIDE SEQUENCE [LARGE SCALE GENOMIC DNA]</scope>
    <source>
        <strain evidence="1 2">PAL113</strain>
    </source>
</reference>
<dbReference type="EMBL" id="JAMZFW010000004">
    <property type="protein sequence ID" value="MCP1101597.1"/>
    <property type="molecule type" value="Genomic_DNA"/>
</dbReference>
<gene>
    <name evidence="1" type="ORF">NK125_04105</name>
</gene>
<dbReference type="InterPro" id="IPR015867">
    <property type="entry name" value="N-reg_PII/ATP_PRibTrfase_C"/>
</dbReference>
<proteinExistence type="predicted"/>
<organism evidence="1 2">
    <name type="scientific">Aequitasia blattaphilus</name>
    <dbReference type="NCBI Taxonomy" id="2949332"/>
    <lineage>
        <taxon>Bacteria</taxon>
        <taxon>Bacillati</taxon>
        <taxon>Bacillota</taxon>
        <taxon>Clostridia</taxon>
        <taxon>Lachnospirales</taxon>
        <taxon>Lachnospiraceae</taxon>
        <taxon>Aequitasia</taxon>
    </lineage>
</organism>
<dbReference type="Gene3D" id="3.30.70.120">
    <property type="match status" value="1"/>
</dbReference>